<keyword evidence="1" id="KW-1133">Transmembrane helix</keyword>
<feature type="transmembrane region" description="Helical" evidence="1">
    <location>
        <begin position="30"/>
        <end position="48"/>
    </location>
</feature>
<dbReference type="OrthoDB" id="9811293at2"/>
<proteinExistence type="predicted"/>
<evidence type="ECO:0000256" key="1">
    <source>
        <dbReference type="SAM" id="Phobius"/>
    </source>
</evidence>
<keyword evidence="3" id="KW-1185">Reference proteome</keyword>
<organism evidence="2 3">
    <name type="scientific">Cryptosporangium aurantiacum</name>
    <dbReference type="NCBI Taxonomy" id="134849"/>
    <lineage>
        <taxon>Bacteria</taxon>
        <taxon>Bacillati</taxon>
        <taxon>Actinomycetota</taxon>
        <taxon>Actinomycetes</taxon>
        <taxon>Cryptosporangiales</taxon>
        <taxon>Cryptosporangiaceae</taxon>
        <taxon>Cryptosporangium</taxon>
    </lineage>
</organism>
<dbReference type="InterPro" id="IPR007354">
    <property type="entry name" value="CruF-like"/>
</dbReference>
<feature type="transmembrane region" description="Helical" evidence="1">
    <location>
        <begin position="200"/>
        <end position="218"/>
    </location>
</feature>
<dbReference type="PANTHER" id="PTHR39419">
    <property type="entry name" value="SLL0814 PROTEIN"/>
    <property type="match status" value="1"/>
</dbReference>
<dbReference type="AlphaFoldDB" id="A0A1M7IL62"/>
<keyword evidence="1" id="KW-0812">Transmembrane</keyword>
<dbReference type="PANTHER" id="PTHR39419:SF1">
    <property type="entry name" value="SLL0814 PROTEIN"/>
    <property type="match status" value="1"/>
</dbReference>
<evidence type="ECO:0000313" key="2">
    <source>
        <dbReference type="EMBL" id="SHM41542.1"/>
    </source>
</evidence>
<evidence type="ECO:0000313" key="3">
    <source>
        <dbReference type="Proteomes" id="UP000184440"/>
    </source>
</evidence>
<feature type="transmembrane region" description="Helical" evidence="1">
    <location>
        <begin position="95"/>
        <end position="115"/>
    </location>
</feature>
<feature type="transmembrane region" description="Helical" evidence="1">
    <location>
        <begin position="55"/>
        <end position="75"/>
    </location>
</feature>
<dbReference type="Proteomes" id="UP000184440">
    <property type="component" value="Unassembled WGS sequence"/>
</dbReference>
<dbReference type="STRING" id="134849.SAMN05443668_101530"/>
<dbReference type="Pfam" id="PF04240">
    <property type="entry name" value="Caroten_synth"/>
    <property type="match status" value="1"/>
</dbReference>
<reference evidence="2 3" key="1">
    <citation type="submission" date="2016-11" db="EMBL/GenBank/DDBJ databases">
        <authorList>
            <person name="Jaros S."/>
            <person name="Januszkiewicz K."/>
            <person name="Wedrychowicz H."/>
        </authorList>
    </citation>
    <scope>NUCLEOTIDE SEQUENCE [LARGE SCALE GENOMIC DNA]</scope>
    <source>
        <strain evidence="2 3">DSM 46144</strain>
    </source>
</reference>
<sequence>MRRVPAVLVGLTVLAQITYPLVGGGVRSGLTVATVVLGFAAAVTHAAVTRGVRPAAVVVVVTAGGGLVVEAVGTATGVPFGEYTYASSLGPAVLGVPWVIPLAWTMMAWPAWLVAGRLASAGWLRVLVSGWALASWDLFLDPQMVDAGHWTWATTDPALPGVPGIPLSNYAGWLLVAVVMSGLLQLLHVDADARHDAPMLGFYLWTYASSVLAHAAFFGLPASAAWGGLGMGLVAIPLAVTLYRDARHARAPRPTRLASTR</sequence>
<accession>A0A1M7IL62</accession>
<gene>
    <name evidence="2" type="ORF">SAMN05443668_101530</name>
</gene>
<feature type="transmembrane region" description="Helical" evidence="1">
    <location>
        <begin position="224"/>
        <end position="243"/>
    </location>
</feature>
<name>A0A1M7IL62_9ACTN</name>
<protein>
    <submittedName>
        <fullName evidence="2">Putative membrane protein</fullName>
    </submittedName>
</protein>
<feature type="transmembrane region" description="Helical" evidence="1">
    <location>
        <begin position="170"/>
        <end position="188"/>
    </location>
</feature>
<dbReference type="EMBL" id="FRCS01000001">
    <property type="protein sequence ID" value="SHM41542.1"/>
    <property type="molecule type" value="Genomic_DNA"/>
</dbReference>
<keyword evidence="1" id="KW-0472">Membrane</keyword>
<feature type="transmembrane region" description="Helical" evidence="1">
    <location>
        <begin position="122"/>
        <end position="140"/>
    </location>
</feature>